<evidence type="ECO:0000313" key="7">
    <source>
        <dbReference type="EMBL" id="VDO98637.1"/>
    </source>
</evidence>
<reference evidence="7 8" key="1">
    <citation type="submission" date="2018-11" db="EMBL/GenBank/DDBJ databases">
        <authorList>
            <consortium name="Pathogen Informatics"/>
        </authorList>
    </citation>
    <scope>NUCLEOTIDE SEQUENCE [LARGE SCALE GENOMIC DNA]</scope>
    <source>
        <strain evidence="7 8">Zambia</strain>
    </source>
</reference>
<accession>A0A183M7S8</accession>
<dbReference type="PANTHER" id="PTHR37984">
    <property type="entry name" value="PROTEIN CBG26694"/>
    <property type="match status" value="1"/>
</dbReference>
<proteinExistence type="predicted"/>
<evidence type="ECO:0000256" key="3">
    <source>
        <dbReference type="ARBA" id="ARBA00022722"/>
    </source>
</evidence>
<dbReference type="InterPro" id="IPR043502">
    <property type="entry name" value="DNA/RNA_pol_sf"/>
</dbReference>
<dbReference type="STRING" id="48269.A0A183M7S8"/>
<dbReference type="SUPFAM" id="SSF56672">
    <property type="entry name" value="DNA/RNA polymerases"/>
    <property type="match status" value="1"/>
</dbReference>
<sequence>MGALQYYSRFITNFSCRANCLLNILISSPSKWSEEQQSCLRSLPNFFQSGAVLRTYSPNAHSVLITDASPVGNGAVLEQEGRPVVFVSHKLTVNEQGYSWSQRGALAVFWAFKRLHKDIFGKKFTTLTDHEALKFIHHPEKSLAISSTAMVQRWSIASSLYDYTVQHRSAEQIQHILDSHYKIDLLIIWTV</sequence>
<dbReference type="Gene3D" id="3.30.70.270">
    <property type="match status" value="1"/>
</dbReference>
<dbReference type="PANTHER" id="PTHR37984:SF5">
    <property type="entry name" value="PROTEIN NYNRIN-LIKE"/>
    <property type="match status" value="1"/>
</dbReference>
<organism evidence="7 8">
    <name type="scientific">Schistosoma margrebowiei</name>
    <dbReference type="NCBI Taxonomy" id="48269"/>
    <lineage>
        <taxon>Eukaryota</taxon>
        <taxon>Metazoa</taxon>
        <taxon>Spiralia</taxon>
        <taxon>Lophotrochozoa</taxon>
        <taxon>Platyhelminthes</taxon>
        <taxon>Trematoda</taxon>
        <taxon>Digenea</taxon>
        <taxon>Strigeidida</taxon>
        <taxon>Schistosomatoidea</taxon>
        <taxon>Schistosomatidae</taxon>
        <taxon>Schistosoma</taxon>
    </lineage>
</organism>
<evidence type="ECO:0000256" key="1">
    <source>
        <dbReference type="ARBA" id="ARBA00022679"/>
    </source>
</evidence>
<keyword evidence="6" id="KW-0695">RNA-directed DNA polymerase</keyword>
<keyword evidence="8" id="KW-1185">Reference proteome</keyword>
<dbReference type="InterPro" id="IPR041373">
    <property type="entry name" value="RT_RNaseH"/>
</dbReference>
<dbReference type="Pfam" id="PF17917">
    <property type="entry name" value="RT_RNaseH"/>
    <property type="match status" value="1"/>
</dbReference>
<dbReference type="GO" id="GO:0016787">
    <property type="term" value="F:hydrolase activity"/>
    <property type="evidence" value="ECO:0007669"/>
    <property type="project" value="UniProtKB-KW"/>
</dbReference>
<dbReference type="Proteomes" id="UP000277204">
    <property type="component" value="Unassembled WGS sequence"/>
</dbReference>
<keyword evidence="4" id="KW-0255">Endonuclease</keyword>
<keyword evidence="1" id="KW-0808">Transferase</keyword>
<dbReference type="InterPro" id="IPR043128">
    <property type="entry name" value="Rev_trsase/Diguanyl_cyclase"/>
</dbReference>
<dbReference type="AlphaFoldDB" id="A0A183M7S8"/>
<dbReference type="GO" id="GO:0004519">
    <property type="term" value="F:endonuclease activity"/>
    <property type="evidence" value="ECO:0007669"/>
    <property type="project" value="UniProtKB-KW"/>
</dbReference>
<name>A0A183M7S8_9TREM</name>
<evidence type="ECO:0000313" key="8">
    <source>
        <dbReference type="Proteomes" id="UP000277204"/>
    </source>
</evidence>
<dbReference type="GO" id="GO:0003964">
    <property type="term" value="F:RNA-directed DNA polymerase activity"/>
    <property type="evidence" value="ECO:0007669"/>
    <property type="project" value="UniProtKB-KW"/>
</dbReference>
<gene>
    <name evidence="7" type="ORF">SMRZ_LOCUS12103</name>
</gene>
<dbReference type="InterPro" id="IPR050951">
    <property type="entry name" value="Retrovirus_Pol_polyprotein"/>
</dbReference>
<dbReference type="EMBL" id="UZAI01007321">
    <property type="protein sequence ID" value="VDO98637.1"/>
    <property type="molecule type" value="Genomic_DNA"/>
</dbReference>
<evidence type="ECO:0000256" key="5">
    <source>
        <dbReference type="ARBA" id="ARBA00022801"/>
    </source>
</evidence>
<keyword evidence="3" id="KW-0540">Nuclease</keyword>
<protein>
    <submittedName>
        <fullName evidence="7">Uncharacterized protein</fullName>
    </submittedName>
</protein>
<evidence type="ECO:0000256" key="6">
    <source>
        <dbReference type="ARBA" id="ARBA00022918"/>
    </source>
</evidence>
<evidence type="ECO:0000256" key="4">
    <source>
        <dbReference type="ARBA" id="ARBA00022759"/>
    </source>
</evidence>
<evidence type="ECO:0000256" key="2">
    <source>
        <dbReference type="ARBA" id="ARBA00022695"/>
    </source>
</evidence>
<keyword evidence="2" id="KW-0548">Nucleotidyltransferase</keyword>
<keyword evidence="5" id="KW-0378">Hydrolase</keyword>